<sequence>MDILIYKTALRASPSDRMQSRTQSCVCRCSASIPE</sequence>
<organism evidence="1">
    <name type="scientific">Anguilla anguilla</name>
    <name type="common">European freshwater eel</name>
    <name type="synonym">Muraena anguilla</name>
    <dbReference type="NCBI Taxonomy" id="7936"/>
    <lineage>
        <taxon>Eukaryota</taxon>
        <taxon>Metazoa</taxon>
        <taxon>Chordata</taxon>
        <taxon>Craniata</taxon>
        <taxon>Vertebrata</taxon>
        <taxon>Euteleostomi</taxon>
        <taxon>Actinopterygii</taxon>
        <taxon>Neopterygii</taxon>
        <taxon>Teleostei</taxon>
        <taxon>Anguilliformes</taxon>
        <taxon>Anguillidae</taxon>
        <taxon>Anguilla</taxon>
    </lineage>
</organism>
<evidence type="ECO:0000313" key="1">
    <source>
        <dbReference type="EMBL" id="JAH01691.1"/>
    </source>
</evidence>
<reference evidence="1" key="2">
    <citation type="journal article" date="2015" name="Fish Shellfish Immunol.">
        <title>Early steps in the European eel (Anguilla anguilla)-Vibrio vulnificus interaction in the gills: Role of the RtxA13 toxin.</title>
        <authorList>
            <person name="Callol A."/>
            <person name="Pajuelo D."/>
            <person name="Ebbesson L."/>
            <person name="Teles M."/>
            <person name="MacKenzie S."/>
            <person name="Amaro C."/>
        </authorList>
    </citation>
    <scope>NUCLEOTIDE SEQUENCE</scope>
</reference>
<protein>
    <submittedName>
        <fullName evidence="1">Uncharacterized protein</fullName>
    </submittedName>
</protein>
<name>A0A0E9PAI8_ANGAN</name>
<dbReference type="EMBL" id="GBXM01106886">
    <property type="protein sequence ID" value="JAH01691.1"/>
    <property type="molecule type" value="Transcribed_RNA"/>
</dbReference>
<reference evidence="1" key="1">
    <citation type="submission" date="2014-11" db="EMBL/GenBank/DDBJ databases">
        <authorList>
            <person name="Amaro Gonzalez C."/>
        </authorList>
    </citation>
    <scope>NUCLEOTIDE SEQUENCE</scope>
</reference>
<accession>A0A0E9PAI8</accession>
<dbReference type="AlphaFoldDB" id="A0A0E9PAI8"/>
<proteinExistence type="predicted"/>